<feature type="chain" id="PRO_5047115544" description="Acid phosphatase" evidence="2">
    <location>
        <begin position="21"/>
        <end position="277"/>
    </location>
</feature>
<evidence type="ECO:0000313" key="3">
    <source>
        <dbReference type="EMBL" id="UVI39731.1"/>
    </source>
</evidence>
<proteinExistence type="predicted"/>
<evidence type="ECO:0000313" key="4">
    <source>
        <dbReference type="Proteomes" id="UP001065265"/>
    </source>
</evidence>
<sequence length="277" mass="29213">MTPTRAGLCAALLAAASSLGGCVAVALPLIGAGAVVRSQLDPADDDRGTRAPARSAPARAAVSAPAFEEEEAQVQLTTLTELPPPSPGRSDTAQRGIAAFSAYATQQMQQDGGTAQREAVLAEPGSLDPTRRECGSRQPAVLIDLDPGRGTFDPLDEATPAPSLPEALAALRKEGIAVAWQSRLGRHFETAARDRLRSAGLDPTASDTLLFARTIDERKQTLRDEFAKAHCILAILGDERADFDELYLYLKDPDAAIALDTLIGDGWFLTGPIESEA</sequence>
<dbReference type="InterPro" id="IPR023214">
    <property type="entry name" value="HAD_sf"/>
</dbReference>
<reference evidence="3" key="1">
    <citation type="submission" date="2022-02" db="EMBL/GenBank/DDBJ databases">
        <title>Qipengyuania spongiae sp. nov., isolated from marine sponge.</title>
        <authorList>
            <person name="Li Z."/>
            <person name="Zhang M."/>
        </authorList>
    </citation>
    <scope>NUCLEOTIDE SEQUENCE</scope>
    <source>
        <strain evidence="3">PHS-Z21</strain>
    </source>
</reference>
<name>A0ABY5T0U9_9SPHN</name>
<evidence type="ECO:0000256" key="1">
    <source>
        <dbReference type="SAM" id="MobiDB-lite"/>
    </source>
</evidence>
<protein>
    <recommendedName>
        <fullName evidence="5">Acid phosphatase</fullName>
    </recommendedName>
</protein>
<feature type="compositionally biased region" description="Low complexity" evidence="1">
    <location>
        <begin position="50"/>
        <end position="66"/>
    </location>
</feature>
<evidence type="ECO:0000256" key="2">
    <source>
        <dbReference type="SAM" id="SignalP"/>
    </source>
</evidence>
<dbReference type="Proteomes" id="UP001065265">
    <property type="component" value="Chromosome"/>
</dbReference>
<dbReference type="PROSITE" id="PS51257">
    <property type="entry name" value="PROKAR_LIPOPROTEIN"/>
    <property type="match status" value="1"/>
</dbReference>
<feature type="region of interest" description="Disordered" evidence="1">
    <location>
        <begin position="109"/>
        <end position="155"/>
    </location>
</feature>
<dbReference type="Gene3D" id="3.40.50.1000">
    <property type="entry name" value="HAD superfamily/HAD-like"/>
    <property type="match status" value="1"/>
</dbReference>
<feature type="signal peptide" evidence="2">
    <location>
        <begin position="1"/>
        <end position="20"/>
    </location>
</feature>
<keyword evidence="4" id="KW-1185">Reference proteome</keyword>
<feature type="region of interest" description="Disordered" evidence="1">
    <location>
        <begin position="41"/>
        <end position="67"/>
    </location>
</feature>
<organism evidence="3 4">
    <name type="scientific">Qipengyuania spongiae</name>
    <dbReference type="NCBI Taxonomy" id="2909673"/>
    <lineage>
        <taxon>Bacteria</taxon>
        <taxon>Pseudomonadati</taxon>
        <taxon>Pseudomonadota</taxon>
        <taxon>Alphaproteobacteria</taxon>
        <taxon>Sphingomonadales</taxon>
        <taxon>Erythrobacteraceae</taxon>
        <taxon>Qipengyuania</taxon>
    </lineage>
</organism>
<keyword evidence="2" id="KW-0732">Signal</keyword>
<accession>A0ABY5T0U9</accession>
<gene>
    <name evidence="3" type="ORF">L1F33_01850</name>
</gene>
<dbReference type="RefSeq" id="WP_265559378.1">
    <property type="nucleotide sequence ID" value="NZ_CP092471.1"/>
</dbReference>
<dbReference type="EMBL" id="CP092471">
    <property type="protein sequence ID" value="UVI39731.1"/>
    <property type="molecule type" value="Genomic_DNA"/>
</dbReference>
<evidence type="ECO:0008006" key="5">
    <source>
        <dbReference type="Google" id="ProtNLM"/>
    </source>
</evidence>